<dbReference type="Proteomes" id="UP001608902">
    <property type="component" value="Unassembled WGS sequence"/>
</dbReference>
<dbReference type="PANTHER" id="PTHR11825">
    <property type="entry name" value="SUBGROUP IIII AMINOTRANSFERASE"/>
    <property type="match status" value="1"/>
</dbReference>
<dbReference type="Pfam" id="PF01063">
    <property type="entry name" value="Aminotran_4"/>
    <property type="match status" value="1"/>
</dbReference>
<feature type="modified residue" description="N6-(pyridoxal phosphate)lysine" evidence="9">
    <location>
        <position position="254"/>
    </location>
</feature>
<name>A0ABD6EE64_9BILA</name>
<evidence type="ECO:0000256" key="9">
    <source>
        <dbReference type="PIRSR" id="PIRSR006468-1"/>
    </source>
</evidence>
<organism evidence="10 11">
    <name type="scientific">Gnathostoma spinigerum</name>
    <dbReference type="NCBI Taxonomy" id="75299"/>
    <lineage>
        <taxon>Eukaryota</taxon>
        <taxon>Metazoa</taxon>
        <taxon>Ecdysozoa</taxon>
        <taxon>Nematoda</taxon>
        <taxon>Chromadorea</taxon>
        <taxon>Rhabditida</taxon>
        <taxon>Spirurina</taxon>
        <taxon>Gnathostomatomorpha</taxon>
        <taxon>Gnathostomatoidea</taxon>
        <taxon>Gnathostomatidae</taxon>
        <taxon>Gnathostoma</taxon>
    </lineage>
</organism>
<accession>A0ABD6EE64</accession>
<evidence type="ECO:0000256" key="6">
    <source>
        <dbReference type="ARBA" id="ARBA00022679"/>
    </source>
</evidence>
<comment type="cofactor">
    <cofactor evidence="1">
        <name>pyridoxal 5'-phosphate</name>
        <dbReference type="ChEBI" id="CHEBI:597326"/>
    </cofactor>
</comment>
<dbReference type="CDD" id="cd01557">
    <property type="entry name" value="BCAT_beta_family"/>
    <property type="match status" value="1"/>
</dbReference>
<dbReference type="InterPro" id="IPR036038">
    <property type="entry name" value="Aminotransferase-like"/>
</dbReference>
<dbReference type="Gene3D" id="3.30.470.10">
    <property type="match status" value="1"/>
</dbReference>
<dbReference type="InterPro" id="IPR033939">
    <property type="entry name" value="BCAT_family"/>
</dbReference>
<keyword evidence="11" id="KW-1185">Reference proteome</keyword>
<dbReference type="NCBIfam" id="NF009897">
    <property type="entry name" value="PRK13357.1"/>
    <property type="match status" value="1"/>
</dbReference>
<proteinExistence type="inferred from homology"/>
<dbReference type="NCBIfam" id="TIGR01123">
    <property type="entry name" value="ilvE_II"/>
    <property type="match status" value="1"/>
</dbReference>
<dbReference type="PANTHER" id="PTHR11825:SF44">
    <property type="entry name" value="BRANCHED-CHAIN-AMINO-ACID AMINOTRANSFERASE"/>
    <property type="match status" value="1"/>
</dbReference>
<evidence type="ECO:0000256" key="4">
    <source>
        <dbReference type="ARBA" id="ARBA00022576"/>
    </source>
</evidence>
<dbReference type="InterPro" id="IPR005786">
    <property type="entry name" value="B_amino_transII"/>
</dbReference>
<keyword evidence="6" id="KW-0808">Transferase</keyword>
<dbReference type="SUPFAM" id="SSF56752">
    <property type="entry name" value="D-aminoacid aminotransferase-like PLP-dependent enzymes"/>
    <property type="match status" value="1"/>
</dbReference>
<keyword evidence="5" id="KW-0028">Amino-acid biosynthesis</keyword>
<keyword evidence="8" id="KW-0100">Branched-chain amino acid biosynthesis</keyword>
<evidence type="ECO:0000256" key="1">
    <source>
        <dbReference type="ARBA" id="ARBA00001933"/>
    </source>
</evidence>
<evidence type="ECO:0000256" key="7">
    <source>
        <dbReference type="ARBA" id="ARBA00022898"/>
    </source>
</evidence>
<dbReference type="Gene3D" id="3.20.10.10">
    <property type="entry name" value="D-amino Acid Aminotransferase, subunit A, domain 2"/>
    <property type="match status" value="1"/>
</dbReference>
<evidence type="ECO:0000256" key="8">
    <source>
        <dbReference type="ARBA" id="ARBA00023304"/>
    </source>
</evidence>
<comment type="caution">
    <text evidence="10">The sequence shown here is derived from an EMBL/GenBank/DDBJ whole genome shotgun (WGS) entry which is preliminary data.</text>
</comment>
<dbReference type="AlphaFoldDB" id="A0ABD6EE64"/>
<evidence type="ECO:0000313" key="10">
    <source>
        <dbReference type="EMBL" id="MFH4978299.1"/>
    </source>
</evidence>
<keyword evidence="7" id="KW-0663">Pyridoxal phosphate</keyword>
<evidence type="ECO:0000256" key="3">
    <source>
        <dbReference type="ARBA" id="ARBA00013053"/>
    </source>
</evidence>
<dbReference type="InterPro" id="IPR043131">
    <property type="entry name" value="BCAT-like_N"/>
</dbReference>
<dbReference type="EC" id="2.6.1.42" evidence="3"/>
<gene>
    <name evidence="10" type="ORF">AB6A40_005008</name>
</gene>
<dbReference type="InterPro" id="IPR043132">
    <property type="entry name" value="BCAT-like_C"/>
</dbReference>
<dbReference type="PIRSF" id="PIRSF006468">
    <property type="entry name" value="BCAT1"/>
    <property type="match status" value="1"/>
</dbReference>
<evidence type="ECO:0000256" key="2">
    <source>
        <dbReference type="ARBA" id="ARBA00009320"/>
    </source>
</evidence>
<dbReference type="EMBL" id="JBGFUD010003059">
    <property type="protein sequence ID" value="MFH4978299.1"/>
    <property type="molecule type" value="Genomic_DNA"/>
</dbReference>
<evidence type="ECO:0000313" key="11">
    <source>
        <dbReference type="Proteomes" id="UP001608902"/>
    </source>
</evidence>
<keyword evidence="4" id="KW-0032">Aminotransferase</keyword>
<dbReference type="GO" id="GO:0008652">
    <property type="term" value="P:amino acid biosynthetic process"/>
    <property type="evidence" value="ECO:0007669"/>
    <property type="project" value="UniProtKB-KW"/>
</dbReference>
<reference evidence="10 11" key="1">
    <citation type="submission" date="2024-08" db="EMBL/GenBank/DDBJ databases">
        <title>Gnathostoma spinigerum genome.</title>
        <authorList>
            <person name="Gonzalez-Bertolin B."/>
            <person name="Monzon S."/>
            <person name="Zaballos A."/>
            <person name="Jimenez P."/>
            <person name="Dekumyoy P."/>
            <person name="Varona S."/>
            <person name="Cuesta I."/>
            <person name="Sumanam S."/>
            <person name="Adisakwattana P."/>
            <person name="Gasser R.B."/>
            <person name="Hernandez-Gonzalez A."/>
            <person name="Young N.D."/>
            <person name="Perteguer M.J."/>
        </authorList>
    </citation>
    <scope>NUCLEOTIDE SEQUENCE [LARGE SCALE GENOMIC DNA]</scope>
    <source>
        <strain evidence="10">AL3</strain>
        <tissue evidence="10">Liver</tissue>
    </source>
</reference>
<comment type="similarity">
    <text evidence="2">Belongs to the class-IV pyridoxal-phosphate-dependent aminotransferase family.</text>
</comment>
<evidence type="ECO:0000256" key="5">
    <source>
        <dbReference type="ARBA" id="ARBA00022605"/>
    </source>
</evidence>
<dbReference type="InterPro" id="IPR001544">
    <property type="entry name" value="Aminotrans_IV"/>
</dbReference>
<protein>
    <recommendedName>
        <fullName evidence="3">branched-chain-amino-acid transaminase</fullName>
        <ecNumber evidence="3">2.6.1.42</ecNumber>
    </recommendedName>
</protein>
<dbReference type="GO" id="GO:0004084">
    <property type="term" value="F:branched-chain-amino-acid transaminase activity"/>
    <property type="evidence" value="ECO:0007669"/>
    <property type="project" value="UniProtKB-EC"/>
</dbReference>
<dbReference type="FunFam" id="3.30.470.10:FF:000002">
    <property type="entry name" value="Branched-chain-amino-acid aminotransferase"/>
    <property type="match status" value="1"/>
</dbReference>
<dbReference type="GO" id="GO:0009082">
    <property type="term" value="P:branched-chain amino acid biosynthetic process"/>
    <property type="evidence" value="ECO:0007669"/>
    <property type="project" value="UniProtKB-KW"/>
</dbReference>
<sequence length="427" mass="48173">MKWNSLQNFQYFFCGEGDSVKLPTMERRTLTLLCRNFSTFSSRFASNSAVPSDTFRYKDLKIVKATAAQQMAKPKPGTDLKFGNYFADHMFEVDWNVDSGWGQPIINPLHNLSVHPAAKVLHYAIELFEGMKAYRGHDGKIRLFRPEMNVARMRRSAARSALPDFSGEELKKIIEELVRIDQDWIPHDLQSSLYIRPTFIGLDPTLGVGTATQAKLFVITGPAGAYYATGWKPVSLLADPQYVRAFEGGVGSYKMGCNYAPSVMVGRLAVQKGCQQVLWLYGEHEHITEVGTMNVMMYWKNKQGKDELVTAPLAGGIILPGITRDSILTLTRKWNMCEVSERYVGFQEIRDAIKEKRMYEMFGTGTACVVSPVGKILYRPKGSEDFEELIIPTMEHKPNLMQKLYNTILDIQHGKIEGEPGWTTVVA</sequence>